<dbReference type="InterPro" id="IPR005801">
    <property type="entry name" value="ADC_synthase"/>
</dbReference>
<dbReference type="Proteomes" id="UP000464658">
    <property type="component" value="Chromosome"/>
</dbReference>
<dbReference type="SUPFAM" id="SSF56322">
    <property type="entry name" value="ADC synthase"/>
    <property type="match status" value="1"/>
</dbReference>
<gene>
    <name evidence="1" type="ORF">BsIDN1_53990</name>
</gene>
<accession>A0A5S9MFP5</accession>
<evidence type="ECO:0000313" key="2">
    <source>
        <dbReference type="Proteomes" id="UP000464658"/>
    </source>
</evidence>
<name>A0A5S9MFP5_BACIA</name>
<proteinExistence type="predicted"/>
<reference evidence="1 2" key="1">
    <citation type="submission" date="2019-12" db="EMBL/GenBank/DDBJ databases">
        <title>Full genome sequence of a Bacillus safensis strain isolated from commercially available natto in Indonesia.</title>
        <authorList>
            <person name="Yoshida M."/>
            <person name="Uomi M."/>
            <person name="Waturangi D."/>
            <person name="Ekaputri J.J."/>
            <person name="Setiamarga D.H.E."/>
        </authorList>
    </citation>
    <scope>NUCLEOTIDE SEQUENCE [LARGE SCALE GENOMIC DNA]</scope>
    <source>
        <strain evidence="1 2">IDN1</strain>
    </source>
</reference>
<organism evidence="1 2">
    <name type="scientific">Bacillus safensis</name>
    <dbReference type="NCBI Taxonomy" id="561879"/>
    <lineage>
        <taxon>Bacteria</taxon>
        <taxon>Bacillati</taxon>
        <taxon>Bacillota</taxon>
        <taxon>Bacilli</taxon>
        <taxon>Bacillales</taxon>
        <taxon>Bacillaceae</taxon>
        <taxon>Bacillus</taxon>
    </lineage>
</organism>
<sequence>MIFSGLGRAAVIKSSEQGKERFDIVHQEWEQKQHMFHFHDEKELKQAAVGPLFLFGGFSFDPHEEKARHWEAFGEAHFFVPSIMLTVSKEGSFLTINEWKQVDGNVHQLIQELEQKGLSFRDITSTDWWTS</sequence>
<protein>
    <submittedName>
        <fullName evidence="1">Uncharacterized protein</fullName>
    </submittedName>
</protein>
<evidence type="ECO:0000313" key="1">
    <source>
        <dbReference type="EMBL" id="BBP91781.1"/>
    </source>
</evidence>
<dbReference type="AlphaFoldDB" id="A0A5S9MFP5"/>
<dbReference type="EMBL" id="AP021906">
    <property type="protein sequence ID" value="BBP91781.1"/>
    <property type="molecule type" value="Genomic_DNA"/>
</dbReference>